<dbReference type="Pfam" id="PF01408">
    <property type="entry name" value="GFO_IDH_MocA"/>
    <property type="match status" value="1"/>
</dbReference>
<protein>
    <submittedName>
        <fullName evidence="4">Unannotated protein</fullName>
    </submittedName>
</protein>
<dbReference type="InterPro" id="IPR055170">
    <property type="entry name" value="GFO_IDH_MocA-like_dom"/>
</dbReference>
<dbReference type="PANTHER" id="PTHR43818">
    <property type="entry name" value="BCDNA.GH03377"/>
    <property type="match status" value="1"/>
</dbReference>
<feature type="domain" description="GFO/IDH/MocA-like oxidoreductase" evidence="3">
    <location>
        <begin position="135"/>
        <end position="265"/>
    </location>
</feature>
<dbReference type="Gene3D" id="3.40.50.720">
    <property type="entry name" value="NAD(P)-binding Rossmann-like Domain"/>
    <property type="match status" value="1"/>
</dbReference>
<proteinExistence type="predicted"/>
<dbReference type="Gene3D" id="3.30.360.10">
    <property type="entry name" value="Dihydrodipicolinate Reductase, domain 2"/>
    <property type="match status" value="1"/>
</dbReference>
<dbReference type="InterPro" id="IPR036291">
    <property type="entry name" value="NAD(P)-bd_dom_sf"/>
</dbReference>
<reference evidence="4" key="1">
    <citation type="submission" date="2020-05" db="EMBL/GenBank/DDBJ databases">
        <authorList>
            <person name="Chiriac C."/>
            <person name="Salcher M."/>
            <person name="Ghai R."/>
            <person name="Kavagutti S V."/>
        </authorList>
    </citation>
    <scope>NUCLEOTIDE SEQUENCE</scope>
</reference>
<gene>
    <name evidence="4" type="ORF">UFOPK2370_01210</name>
</gene>
<accession>A0A6J6P9I4</accession>
<dbReference type="GO" id="GO:0000166">
    <property type="term" value="F:nucleotide binding"/>
    <property type="evidence" value="ECO:0007669"/>
    <property type="project" value="InterPro"/>
</dbReference>
<name>A0A6J6P9I4_9ZZZZ</name>
<keyword evidence="1" id="KW-0560">Oxidoreductase</keyword>
<evidence type="ECO:0000259" key="3">
    <source>
        <dbReference type="Pfam" id="PF22725"/>
    </source>
</evidence>
<dbReference type="EMBL" id="CAEZXK010000057">
    <property type="protein sequence ID" value="CAB4695256.1"/>
    <property type="molecule type" value="Genomic_DNA"/>
</dbReference>
<dbReference type="PANTHER" id="PTHR43818:SF11">
    <property type="entry name" value="BCDNA.GH03377"/>
    <property type="match status" value="1"/>
</dbReference>
<evidence type="ECO:0000259" key="2">
    <source>
        <dbReference type="Pfam" id="PF01408"/>
    </source>
</evidence>
<evidence type="ECO:0000256" key="1">
    <source>
        <dbReference type="ARBA" id="ARBA00023002"/>
    </source>
</evidence>
<dbReference type="InterPro" id="IPR000683">
    <property type="entry name" value="Gfo/Idh/MocA-like_OxRdtase_N"/>
</dbReference>
<dbReference type="GO" id="GO:0016491">
    <property type="term" value="F:oxidoreductase activity"/>
    <property type="evidence" value="ECO:0007669"/>
    <property type="project" value="UniProtKB-KW"/>
</dbReference>
<dbReference type="AlphaFoldDB" id="A0A6J6P9I4"/>
<organism evidence="4">
    <name type="scientific">freshwater metagenome</name>
    <dbReference type="NCBI Taxonomy" id="449393"/>
    <lineage>
        <taxon>unclassified sequences</taxon>
        <taxon>metagenomes</taxon>
        <taxon>ecological metagenomes</taxon>
    </lineage>
</organism>
<dbReference type="InterPro" id="IPR050463">
    <property type="entry name" value="Gfo/Idh/MocA_oxidrdct_glycsds"/>
</dbReference>
<evidence type="ECO:0000313" key="4">
    <source>
        <dbReference type="EMBL" id="CAB4695256.1"/>
    </source>
</evidence>
<dbReference type="Pfam" id="PF22725">
    <property type="entry name" value="GFO_IDH_MocA_C3"/>
    <property type="match status" value="1"/>
</dbReference>
<dbReference type="SUPFAM" id="SSF51735">
    <property type="entry name" value="NAD(P)-binding Rossmann-fold domains"/>
    <property type="match status" value="1"/>
</dbReference>
<dbReference type="SUPFAM" id="SSF55347">
    <property type="entry name" value="Glyceraldehyde-3-phosphate dehydrogenase-like, C-terminal domain"/>
    <property type="match status" value="1"/>
</dbReference>
<sequence>MTEATQPRLVAALVGAGFMGRVHSRALRAAGISMSGILSSSSEKSKLAAQELSIEKFYDSFDELLADETVNIVHILTPNISHFDLTQRALGAGKHVVCEKPLATTVADAEKLAKQAKDLQLVGAVPFVYRYHPMVREAKSRVESGSLGRVLSIKGEYLQDWLLNANDTNWRVAEAAGGASRAFADIGVHLCDLVEFISGQRIVKLVASIDTAHKQRAGQAVSTEDMAVVLAKLDGGGLVSLMVSQVAAGHKNGLSVELHGTSESLRFDQETPESLWIGLQDGSRTIMRDPSLLAPDARRLTALPAGHPEGYFDAFVSFMRDVEQAVLGNDPKGLPNFADGARAAVLTEAVLHSAASASWVDVPEATS</sequence>
<feature type="domain" description="Gfo/Idh/MocA-like oxidoreductase N-terminal" evidence="2">
    <location>
        <begin position="12"/>
        <end position="122"/>
    </location>
</feature>